<accession>A0A1T4LIW1</accession>
<evidence type="ECO:0000313" key="10">
    <source>
        <dbReference type="EMBL" id="SJZ54689.1"/>
    </source>
</evidence>
<keyword evidence="5 8" id="KW-0808">Transferase</keyword>
<dbReference type="NCBIfam" id="TIGR01141">
    <property type="entry name" value="hisC"/>
    <property type="match status" value="1"/>
</dbReference>
<proteinExistence type="inferred from homology"/>
<keyword evidence="6 8" id="KW-0663">Pyridoxal phosphate</keyword>
<evidence type="ECO:0000256" key="8">
    <source>
        <dbReference type="HAMAP-Rule" id="MF_01023"/>
    </source>
</evidence>
<dbReference type="EMBL" id="FUWM01000008">
    <property type="protein sequence ID" value="SJZ54689.1"/>
    <property type="molecule type" value="Genomic_DNA"/>
</dbReference>
<dbReference type="CDD" id="cd00609">
    <property type="entry name" value="AAT_like"/>
    <property type="match status" value="1"/>
</dbReference>
<comment type="subunit">
    <text evidence="3 8">Homodimer.</text>
</comment>
<evidence type="ECO:0000256" key="5">
    <source>
        <dbReference type="ARBA" id="ARBA00022679"/>
    </source>
</evidence>
<dbReference type="HAMAP" id="MF_01023">
    <property type="entry name" value="HisC_aminotrans_2"/>
    <property type="match status" value="1"/>
</dbReference>
<dbReference type="Gene3D" id="3.90.1150.10">
    <property type="entry name" value="Aspartate Aminotransferase, domain 1"/>
    <property type="match status" value="1"/>
</dbReference>
<evidence type="ECO:0000256" key="1">
    <source>
        <dbReference type="ARBA" id="ARBA00001933"/>
    </source>
</evidence>
<comment type="pathway">
    <text evidence="2 8">Amino-acid biosynthesis; L-histidine biosynthesis; L-histidine from 5-phospho-alpha-D-ribose 1-diphosphate: step 7/9.</text>
</comment>
<evidence type="ECO:0000256" key="4">
    <source>
        <dbReference type="ARBA" id="ARBA00022576"/>
    </source>
</evidence>
<sequence length="359" mass="40438">MIREAILDIKPYVPGKPIEEVKRELGLDDVIKLASNENPIGPSDKAIEVMQETAKSVHIYPDGNCHSLRKALSEKLAVKEDQLIFGNGSDGLLSLIAEAFVNPEDEVLMAEPSFSQYEFVTNVMGGELISVPLDNYTYDLPALLDAINENTKMIFVCNPNNPTGTVVPEKEVKEFLAKVPEDIIVIMDEAYNEYVTVDEYPETINYLNDYDNLIILRTFSKAYGLAGLRIGYGIANKELIGYMDRVRHPFNVNLIAQRAAVAALEDETHLNKSREVNAKGKEYLYQEFERLNLDYVTTETNFILVDVKEDAGEISDKILQRGVIIRNAQAFGYETMIRVTIGTEEQNQQFINNLEKVLT</sequence>
<comment type="catalytic activity">
    <reaction evidence="7 8">
        <text>L-histidinol phosphate + 2-oxoglutarate = 3-(imidazol-4-yl)-2-oxopropyl phosphate + L-glutamate</text>
        <dbReference type="Rhea" id="RHEA:23744"/>
        <dbReference type="ChEBI" id="CHEBI:16810"/>
        <dbReference type="ChEBI" id="CHEBI:29985"/>
        <dbReference type="ChEBI" id="CHEBI:57766"/>
        <dbReference type="ChEBI" id="CHEBI:57980"/>
        <dbReference type="EC" id="2.6.1.9"/>
    </reaction>
</comment>
<dbReference type="InterPro" id="IPR001917">
    <property type="entry name" value="Aminotrans_II_pyridoxalP_BS"/>
</dbReference>
<evidence type="ECO:0000256" key="6">
    <source>
        <dbReference type="ARBA" id="ARBA00022898"/>
    </source>
</evidence>
<dbReference type="PANTHER" id="PTHR43643:SF3">
    <property type="entry name" value="HISTIDINOL-PHOSPHATE AMINOTRANSFERASE"/>
    <property type="match status" value="1"/>
</dbReference>
<dbReference type="PROSITE" id="PS00599">
    <property type="entry name" value="AA_TRANSFER_CLASS_2"/>
    <property type="match status" value="1"/>
</dbReference>
<name>A0A1T4LIW1_9FIRM</name>
<reference evidence="11" key="1">
    <citation type="submission" date="2017-02" db="EMBL/GenBank/DDBJ databases">
        <authorList>
            <person name="Varghese N."/>
            <person name="Submissions S."/>
        </authorList>
    </citation>
    <scope>NUCLEOTIDE SEQUENCE [LARGE SCALE GENOMIC DNA]</scope>
    <source>
        <strain evidence="11">ATCC BAA-73</strain>
    </source>
</reference>
<evidence type="ECO:0000256" key="2">
    <source>
        <dbReference type="ARBA" id="ARBA00005011"/>
    </source>
</evidence>
<dbReference type="UniPathway" id="UPA00031">
    <property type="reaction ID" value="UER00012"/>
</dbReference>
<dbReference type="Pfam" id="PF00155">
    <property type="entry name" value="Aminotran_1_2"/>
    <property type="match status" value="1"/>
</dbReference>
<dbReference type="InterPro" id="IPR004839">
    <property type="entry name" value="Aminotransferase_I/II_large"/>
</dbReference>
<dbReference type="GO" id="GO:0000105">
    <property type="term" value="P:L-histidine biosynthetic process"/>
    <property type="evidence" value="ECO:0007669"/>
    <property type="project" value="UniProtKB-UniRule"/>
</dbReference>
<feature type="domain" description="Aminotransferase class I/classII large" evidence="9">
    <location>
        <begin position="29"/>
        <end position="353"/>
    </location>
</feature>
<dbReference type="Proteomes" id="UP000190625">
    <property type="component" value="Unassembled WGS sequence"/>
</dbReference>
<dbReference type="RefSeq" id="WP_078809645.1">
    <property type="nucleotide sequence ID" value="NZ_FUWM01000008.1"/>
</dbReference>
<keyword evidence="8" id="KW-0368">Histidine biosynthesis</keyword>
<keyword evidence="8" id="KW-0028">Amino-acid biosynthesis</keyword>
<evidence type="ECO:0000259" key="9">
    <source>
        <dbReference type="Pfam" id="PF00155"/>
    </source>
</evidence>
<organism evidence="10 11">
    <name type="scientific">Selenihalanaerobacter shriftii</name>
    <dbReference type="NCBI Taxonomy" id="142842"/>
    <lineage>
        <taxon>Bacteria</taxon>
        <taxon>Bacillati</taxon>
        <taxon>Bacillota</taxon>
        <taxon>Clostridia</taxon>
        <taxon>Halanaerobiales</taxon>
        <taxon>Halobacteroidaceae</taxon>
        <taxon>Selenihalanaerobacter</taxon>
    </lineage>
</organism>
<dbReference type="PANTHER" id="PTHR43643">
    <property type="entry name" value="HISTIDINOL-PHOSPHATE AMINOTRANSFERASE 2"/>
    <property type="match status" value="1"/>
</dbReference>
<comment type="similarity">
    <text evidence="8">Belongs to the class-II pyridoxal-phosphate-dependent aminotransferase family. Histidinol-phosphate aminotransferase subfamily.</text>
</comment>
<evidence type="ECO:0000313" key="11">
    <source>
        <dbReference type="Proteomes" id="UP000190625"/>
    </source>
</evidence>
<dbReference type="InterPro" id="IPR015422">
    <property type="entry name" value="PyrdxlP-dep_Trfase_small"/>
</dbReference>
<dbReference type="GO" id="GO:0004400">
    <property type="term" value="F:histidinol-phosphate transaminase activity"/>
    <property type="evidence" value="ECO:0007669"/>
    <property type="project" value="UniProtKB-UniRule"/>
</dbReference>
<dbReference type="AlphaFoldDB" id="A0A1T4LIW1"/>
<protein>
    <recommendedName>
        <fullName evidence="8">Histidinol-phosphate aminotransferase</fullName>
        <ecNumber evidence="8">2.6.1.9</ecNumber>
    </recommendedName>
    <alternativeName>
        <fullName evidence="8">Imidazole acetol-phosphate transaminase</fullName>
    </alternativeName>
</protein>
<comment type="cofactor">
    <cofactor evidence="1 8">
        <name>pyridoxal 5'-phosphate</name>
        <dbReference type="ChEBI" id="CHEBI:597326"/>
    </cofactor>
</comment>
<evidence type="ECO:0000256" key="7">
    <source>
        <dbReference type="ARBA" id="ARBA00047481"/>
    </source>
</evidence>
<keyword evidence="11" id="KW-1185">Reference proteome</keyword>
<dbReference type="STRING" id="142842.SAMN02745118_01162"/>
<evidence type="ECO:0000256" key="3">
    <source>
        <dbReference type="ARBA" id="ARBA00011738"/>
    </source>
</evidence>
<dbReference type="InterPro" id="IPR015424">
    <property type="entry name" value="PyrdxlP-dep_Trfase"/>
</dbReference>
<gene>
    <name evidence="8" type="primary">hisC</name>
    <name evidence="10" type="ORF">SAMN02745118_01162</name>
</gene>
<dbReference type="InterPro" id="IPR005861">
    <property type="entry name" value="HisP_aminotrans"/>
</dbReference>
<keyword evidence="4 8" id="KW-0032">Aminotransferase</keyword>
<feature type="modified residue" description="N6-(pyridoxal phosphate)lysine" evidence="8">
    <location>
        <position position="221"/>
    </location>
</feature>
<dbReference type="GO" id="GO:0030170">
    <property type="term" value="F:pyridoxal phosphate binding"/>
    <property type="evidence" value="ECO:0007669"/>
    <property type="project" value="InterPro"/>
</dbReference>
<dbReference type="InterPro" id="IPR050106">
    <property type="entry name" value="HistidinolP_aminotransfase"/>
</dbReference>
<dbReference type="SUPFAM" id="SSF53383">
    <property type="entry name" value="PLP-dependent transferases"/>
    <property type="match status" value="1"/>
</dbReference>
<dbReference type="EC" id="2.6.1.9" evidence="8"/>
<dbReference type="InterPro" id="IPR015421">
    <property type="entry name" value="PyrdxlP-dep_Trfase_major"/>
</dbReference>
<dbReference type="OrthoDB" id="9813612at2"/>
<dbReference type="Gene3D" id="3.40.640.10">
    <property type="entry name" value="Type I PLP-dependent aspartate aminotransferase-like (Major domain)"/>
    <property type="match status" value="1"/>
</dbReference>